<keyword evidence="6" id="KW-0328">Glycosyltransferase</keyword>
<evidence type="ECO:0000256" key="16">
    <source>
        <dbReference type="ARBA" id="ARBA00023136"/>
    </source>
</evidence>
<dbReference type="InterPro" id="IPR004856">
    <property type="entry name" value="Glyco_trans_ALG6/ALG8"/>
</dbReference>
<evidence type="ECO:0000256" key="5">
    <source>
        <dbReference type="ARBA" id="ARBA00022516"/>
    </source>
</evidence>
<gene>
    <name evidence="21" type="ORF">RUM43_010094</name>
</gene>
<dbReference type="GO" id="GO:0005789">
    <property type="term" value="C:endoplasmic reticulum membrane"/>
    <property type="evidence" value="ECO:0007669"/>
    <property type="project" value="UniProtKB-SubCell"/>
</dbReference>
<evidence type="ECO:0000313" key="21">
    <source>
        <dbReference type="EMBL" id="KAK6636433.1"/>
    </source>
</evidence>
<dbReference type="PRINTS" id="PR00959">
    <property type="entry name" value="MEVGALKINASE"/>
</dbReference>
<evidence type="ECO:0000256" key="7">
    <source>
        <dbReference type="ARBA" id="ARBA00022679"/>
    </source>
</evidence>
<evidence type="ECO:0000256" key="18">
    <source>
        <dbReference type="SAM" id="Phobius"/>
    </source>
</evidence>
<dbReference type="InterPro" id="IPR020568">
    <property type="entry name" value="Ribosomal_Su5_D2-typ_SF"/>
</dbReference>
<evidence type="ECO:0000256" key="8">
    <source>
        <dbReference type="ARBA" id="ARBA00022692"/>
    </source>
</evidence>
<evidence type="ECO:0000256" key="17">
    <source>
        <dbReference type="ARBA" id="ARBA00029438"/>
    </source>
</evidence>
<dbReference type="NCBIfam" id="TIGR00549">
    <property type="entry name" value="mevalon_kin"/>
    <property type="match status" value="1"/>
</dbReference>
<dbReference type="Gene3D" id="3.30.300.90">
    <property type="entry name" value="BolA-like"/>
    <property type="match status" value="1"/>
</dbReference>
<dbReference type="InterPro" id="IPR036065">
    <property type="entry name" value="BolA-like_sf"/>
</dbReference>
<keyword evidence="9" id="KW-0547">Nucleotide-binding</keyword>
<keyword evidence="14 18" id="KW-1133">Transmembrane helix</keyword>
<dbReference type="Proteomes" id="UP001372834">
    <property type="component" value="Unassembled WGS sequence"/>
</dbReference>
<evidence type="ECO:0000259" key="19">
    <source>
        <dbReference type="Pfam" id="PF00288"/>
    </source>
</evidence>
<organism evidence="21 22">
    <name type="scientific">Polyplax serrata</name>
    <name type="common">Common mouse louse</name>
    <dbReference type="NCBI Taxonomy" id="468196"/>
    <lineage>
        <taxon>Eukaryota</taxon>
        <taxon>Metazoa</taxon>
        <taxon>Ecdysozoa</taxon>
        <taxon>Arthropoda</taxon>
        <taxon>Hexapoda</taxon>
        <taxon>Insecta</taxon>
        <taxon>Pterygota</taxon>
        <taxon>Neoptera</taxon>
        <taxon>Paraneoptera</taxon>
        <taxon>Psocodea</taxon>
        <taxon>Troctomorpha</taxon>
        <taxon>Phthiraptera</taxon>
        <taxon>Anoplura</taxon>
        <taxon>Polyplacidae</taxon>
        <taxon>Polyplax</taxon>
    </lineage>
</organism>
<dbReference type="InterPro" id="IPR014721">
    <property type="entry name" value="Ribsml_uS5_D2-typ_fold_subgr"/>
</dbReference>
<dbReference type="SUPFAM" id="SSF54211">
    <property type="entry name" value="Ribosomal protein S5 domain 2-like"/>
    <property type="match status" value="1"/>
</dbReference>
<dbReference type="SUPFAM" id="SSF82657">
    <property type="entry name" value="BolA-like"/>
    <property type="match status" value="1"/>
</dbReference>
<dbReference type="Pfam" id="PF08544">
    <property type="entry name" value="GHMP_kinases_C"/>
    <property type="match status" value="1"/>
</dbReference>
<evidence type="ECO:0000256" key="1">
    <source>
        <dbReference type="ARBA" id="ARBA00004477"/>
    </source>
</evidence>
<keyword evidence="4" id="KW-0963">Cytoplasm</keyword>
<keyword evidence="7" id="KW-0808">Transferase</keyword>
<dbReference type="Gene3D" id="3.30.70.890">
    <property type="entry name" value="GHMP kinase, C-terminal domain"/>
    <property type="match status" value="1"/>
</dbReference>
<dbReference type="GO" id="GO:0005829">
    <property type="term" value="C:cytosol"/>
    <property type="evidence" value="ECO:0007669"/>
    <property type="project" value="TreeGrafter"/>
</dbReference>
<evidence type="ECO:0000259" key="20">
    <source>
        <dbReference type="Pfam" id="PF08544"/>
    </source>
</evidence>
<feature type="domain" description="GHMP kinase C-terminal" evidence="20">
    <location>
        <begin position="585"/>
        <end position="656"/>
    </location>
</feature>
<evidence type="ECO:0000256" key="11">
    <source>
        <dbReference type="ARBA" id="ARBA00022824"/>
    </source>
</evidence>
<dbReference type="PANTHER" id="PTHR43290:SF2">
    <property type="entry name" value="MEVALONATE KINASE"/>
    <property type="match status" value="1"/>
</dbReference>
<dbReference type="InterPro" id="IPR006205">
    <property type="entry name" value="Mev_gal_kin"/>
</dbReference>
<keyword evidence="15" id="KW-0443">Lipid metabolism</keyword>
<evidence type="ECO:0000256" key="10">
    <source>
        <dbReference type="ARBA" id="ARBA00022777"/>
    </source>
</evidence>
<feature type="transmembrane region" description="Helical" evidence="18">
    <location>
        <begin position="115"/>
        <end position="137"/>
    </location>
</feature>
<dbReference type="InterPro" id="IPR013750">
    <property type="entry name" value="GHMP_kinase_C_dom"/>
</dbReference>
<dbReference type="InterPro" id="IPR002634">
    <property type="entry name" value="BolA"/>
</dbReference>
<keyword evidence="8 18" id="KW-0812">Transmembrane</keyword>
<dbReference type="PANTHER" id="PTHR43290">
    <property type="entry name" value="MEVALONATE KINASE"/>
    <property type="match status" value="1"/>
</dbReference>
<dbReference type="Pfam" id="PF03155">
    <property type="entry name" value="Alg6_Alg8"/>
    <property type="match status" value="1"/>
</dbReference>
<dbReference type="Gene3D" id="3.30.230.10">
    <property type="match status" value="1"/>
</dbReference>
<keyword evidence="5" id="KW-0444">Lipid biosynthesis</keyword>
<evidence type="ECO:0000313" key="22">
    <source>
        <dbReference type="Proteomes" id="UP001372834"/>
    </source>
</evidence>
<dbReference type="InterPro" id="IPR036554">
    <property type="entry name" value="GHMP_kinase_C_sf"/>
</dbReference>
<feature type="transmembrane region" description="Helical" evidence="18">
    <location>
        <begin position="173"/>
        <end position="191"/>
    </location>
</feature>
<keyword evidence="10" id="KW-0418">Kinase</keyword>
<evidence type="ECO:0000256" key="13">
    <source>
        <dbReference type="ARBA" id="ARBA00022842"/>
    </source>
</evidence>
<dbReference type="GO" id="GO:0004496">
    <property type="term" value="F:mevalonate kinase activity"/>
    <property type="evidence" value="ECO:0007669"/>
    <property type="project" value="InterPro"/>
</dbReference>
<name>A0AAN8S7V3_POLSC</name>
<evidence type="ECO:0000256" key="6">
    <source>
        <dbReference type="ARBA" id="ARBA00022676"/>
    </source>
</evidence>
<evidence type="ECO:0000256" key="2">
    <source>
        <dbReference type="ARBA" id="ARBA00004922"/>
    </source>
</evidence>
<evidence type="ECO:0000256" key="9">
    <source>
        <dbReference type="ARBA" id="ARBA00022741"/>
    </source>
</evidence>
<evidence type="ECO:0000256" key="15">
    <source>
        <dbReference type="ARBA" id="ARBA00023098"/>
    </source>
</evidence>
<keyword evidence="12" id="KW-0067">ATP-binding</keyword>
<evidence type="ECO:0000256" key="3">
    <source>
        <dbReference type="ARBA" id="ARBA00008715"/>
    </source>
</evidence>
<sequence>MTNEKLYINLNLCSVVTFAVVVRWSVSLHPYSGQSKPPMFGDYEAQRHWMEITLNLPLEEWYFNTSNNDLMYWGLDYPPLTAYHSYVNGKIGQYINSDFVALQKSKGYESNEHKFFMRATVMVADLIVYFVSITLFYNSIYKNNQNCVELRKGEVEESATLKVSNLKCVSTTVSYLAQIAIALLYPGIILIDHGHFQYNSISLGLTVLAVTSLVYNRFKVTDDSDGCGAKYSVIVVSPQFEGKPLLQRHRLVNGVLVEELKVIHAFNQRTLTPQQWEDENRDRLFNLTLTTPGKIILFGEYSVVFGKPALASTLCLRTKLQLTEWKEKILHLRFSSLNLDKSFPLECIRDNFKVASESNWKEYLQSLADSLQNVYLKTYGNFDLTDGQKNSLLVFFHCFGRCFRTATGFSLKIDSDLPLGSGVGSSASFSVALSAAALLYQYYLKDNESITDVIERHSNDASIAEGKFKDLVSQLAFSCEKIFHGSPSGVDNNTVLHGSMLEFVKTNDGNNQMRTITTPPVKILLVNTNVQRSTKILLENVRHLMKNHPEVTECVLNGMETIAINAVDCLTKLNGVKYAEEMERYFGELVTLNHNLLRVLGVSHPALEHIVSIANKNGLSAKLTGAGGGGFAFVYLPSYLEPSIAENVKRELTAAGYTASEVELGGRGLVIEEVVL</sequence>
<dbReference type="EMBL" id="JAWJWE010000004">
    <property type="protein sequence ID" value="KAK6636433.1"/>
    <property type="molecule type" value="Genomic_DNA"/>
</dbReference>
<keyword evidence="16 18" id="KW-0472">Membrane</keyword>
<evidence type="ECO:0000256" key="12">
    <source>
        <dbReference type="ARBA" id="ARBA00022840"/>
    </source>
</evidence>
<dbReference type="SUPFAM" id="SSF55060">
    <property type="entry name" value="GHMP Kinase, C-terminal domain"/>
    <property type="match status" value="1"/>
</dbReference>
<dbReference type="Pfam" id="PF01722">
    <property type="entry name" value="BolA"/>
    <property type="match status" value="1"/>
</dbReference>
<dbReference type="Pfam" id="PF00288">
    <property type="entry name" value="GHMP_kinases_N"/>
    <property type="match status" value="1"/>
</dbReference>
<keyword evidence="11" id="KW-0256">Endoplasmic reticulum</keyword>
<comment type="pathway">
    <text evidence="17">Isoprenoid biosynthesis; isopentenyl diphosphate biosynthesis via mevalonate pathway; isopentenyl diphosphate from (R)-mevalonate: step 1/3.</text>
</comment>
<dbReference type="GO" id="GO:0016758">
    <property type="term" value="F:hexosyltransferase activity"/>
    <property type="evidence" value="ECO:0007669"/>
    <property type="project" value="InterPro"/>
</dbReference>
<dbReference type="GO" id="GO:0006695">
    <property type="term" value="P:cholesterol biosynthetic process"/>
    <property type="evidence" value="ECO:0007669"/>
    <property type="project" value="TreeGrafter"/>
</dbReference>
<comment type="similarity">
    <text evidence="3">Belongs to the ALG6/ALG8 glucosyltransferase family.</text>
</comment>
<evidence type="ECO:0000256" key="4">
    <source>
        <dbReference type="ARBA" id="ARBA00022490"/>
    </source>
</evidence>
<dbReference type="InterPro" id="IPR006204">
    <property type="entry name" value="GHMP_kinase_N_dom"/>
</dbReference>
<dbReference type="GO" id="GO:0019287">
    <property type="term" value="P:isopentenyl diphosphate biosynthetic process, mevalonate pathway"/>
    <property type="evidence" value="ECO:0007669"/>
    <property type="project" value="TreeGrafter"/>
</dbReference>
<comment type="subcellular location">
    <subcellularLocation>
        <location evidence="1">Endoplasmic reticulum membrane</location>
        <topology evidence="1">Multi-pass membrane protein</topology>
    </subcellularLocation>
</comment>
<dbReference type="GO" id="GO:0005524">
    <property type="term" value="F:ATP binding"/>
    <property type="evidence" value="ECO:0007669"/>
    <property type="project" value="UniProtKB-KW"/>
</dbReference>
<dbReference type="AlphaFoldDB" id="A0AAN8S7V3"/>
<proteinExistence type="inferred from homology"/>
<comment type="caution">
    <text evidence="21">The sequence shown here is derived from an EMBL/GenBank/DDBJ whole genome shotgun (WGS) entry which is preliminary data.</text>
</comment>
<feature type="domain" description="GHMP kinase N-terminal" evidence="19">
    <location>
        <begin position="402"/>
        <end position="447"/>
    </location>
</feature>
<evidence type="ECO:0000256" key="14">
    <source>
        <dbReference type="ARBA" id="ARBA00022989"/>
    </source>
</evidence>
<evidence type="ECO:0008006" key="23">
    <source>
        <dbReference type="Google" id="ProtNLM"/>
    </source>
</evidence>
<feature type="transmembrane region" description="Helical" evidence="18">
    <location>
        <begin position="6"/>
        <end position="26"/>
    </location>
</feature>
<protein>
    <recommendedName>
        <fullName evidence="23">Alpha-1,3-glucosyltransferase</fullName>
    </recommendedName>
</protein>
<reference evidence="21 22" key="1">
    <citation type="submission" date="2023-10" db="EMBL/GenBank/DDBJ databases">
        <title>Genomes of two closely related lineages of the louse Polyplax serrata with different host specificities.</title>
        <authorList>
            <person name="Martinu J."/>
            <person name="Tarabai H."/>
            <person name="Stefka J."/>
            <person name="Hypsa V."/>
        </authorList>
    </citation>
    <scope>NUCLEOTIDE SEQUENCE [LARGE SCALE GENOMIC DNA]</scope>
    <source>
        <strain evidence="21">HR10_N</strain>
    </source>
</reference>
<accession>A0AAN8S7V3</accession>
<keyword evidence="13" id="KW-0460">Magnesium</keyword>
<comment type="pathway">
    <text evidence="2">Protein modification; protein glycosylation.</text>
</comment>